<organism evidence="2 3">
    <name type="scientific">Xylanibacillus composti</name>
    <dbReference type="NCBI Taxonomy" id="1572762"/>
    <lineage>
        <taxon>Bacteria</taxon>
        <taxon>Bacillati</taxon>
        <taxon>Bacillota</taxon>
        <taxon>Bacilli</taxon>
        <taxon>Bacillales</taxon>
        <taxon>Paenibacillaceae</taxon>
        <taxon>Xylanibacillus</taxon>
    </lineage>
</organism>
<comment type="caution">
    <text evidence="2">The sequence shown here is derived from an EMBL/GenBank/DDBJ whole genome shotgun (WGS) entry which is preliminary data.</text>
</comment>
<dbReference type="PANTHER" id="PTHR42912">
    <property type="entry name" value="METHYLTRANSFERASE"/>
    <property type="match status" value="1"/>
</dbReference>
<evidence type="ECO:0000313" key="3">
    <source>
        <dbReference type="Proteomes" id="UP000677918"/>
    </source>
</evidence>
<dbReference type="GO" id="GO:0008757">
    <property type="term" value="F:S-adenosylmethionine-dependent methyltransferase activity"/>
    <property type="evidence" value="ECO:0007669"/>
    <property type="project" value="InterPro"/>
</dbReference>
<sequence>MNYIEMLTKFGIGSAHPGGFAATLQQFQEHPLQAGSRILEVGCGTGRTACYLAEEGHVVTAVDLQQGMVAKAERRAEALGLQVTFRQADACALPFDDEQFDVVIVESVTNFAEARRAVPEYFRVLRSGGVLYDREMMLQQAAAETPRLDEIQQFFGMPQLMRREEWVELLRSLGFARAEIPQYSLFTEEIKAMQLMYEDEHEYIDDDVYANADLWHIALRHDQIIADCIDYLAFGLIKAVK</sequence>
<keyword evidence="2" id="KW-0808">Transferase</keyword>
<dbReference type="CDD" id="cd02440">
    <property type="entry name" value="AdoMet_MTases"/>
    <property type="match status" value="1"/>
</dbReference>
<feature type="domain" description="Methyltransferase type 11" evidence="1">
    <location>
        <begin position="39"/>
        <end position="132"/>
    </location>
</feature>
<keyword evidence="2" id="KW-0489">Methyltransferase</keyword>
<dbReference type="Gene3D" id="3.40.50.150">
    <property type="entry name" value="Vaccinia Virus protein VP39"/>
    <property type="match status" value="1"/>
</dbReference>
<dbReference type="InterPro" id="IPR029063">
    <property type="entry name" value="SAM-dependent_MTases_sf"/>
</dbReference>
<dbReference type="RefSeq" id="WP_213411791.1">
    <property type="nucleotide sequence ID" value="NZ_BOVK01000022.1"/>
</dbReference>
<reference evidence="2" key="1">
    <citation type="submission" date="2021-04" db="EMBL/GenBank/DDBJ databases">
        <title>Draft genome sequence of Xylanibacillus composti strain K13.</title>
        <authorList>
            <person name="Uke A."/>
            <person name="Chhe C."/>
            <person name="Baramee S."/>
            <person name="Kosugi A."/>
        </authorList>
    </citation>
    <scope>NUCLEOTIDE SEQUENCE</scope>
    <source>
        <strain evidence="2">K13</strain>
    </source>
</reference>
<dbReference type="EMBL" id="BOVK01000022">
    <property type="protein sequence ID" value="GIQ68979.1"/>
    <property type="molecule type" value="Genomic_DNA"/>
</dbReference>
<proteinExistence type="predicted"/>
<dbReference type="Proteomes" id="UP000677918">
    <property type="component" value="Unassembled WGS sequence"/>
</dbReference>
<dbReference type="SUPFAM" id="SSF53335">
    <property type="entry name" value="S-adenosyl-L-methionine-dependent methyltransferases"/>
    <property type="match status" value="1"/>
</dbReference>
<dbReference type="InterPro" id="IPR013216">
    <property type="entry name" value="Methyltransf_11"/>
</dbReference>
<keyword evidence="3" id="KW-1185">Reference proteome</keyword>
<gene>
    <name evidence="2" type="ORF">XYCOK13_18030</name>
</gene>
<dbReference type="InterPro" id="IPR050508">
    <property type="entry name" value="Methyltransf_Superfamily"/>
</dbReference>
<name>A0A8J4H4Y6_9BACL</name>
<dbReference type="GO" id="GO:0032259">
    <property type="term" value="P:methylation"/>
    <property type="evidence" value="ECO:0007669"/>
    <property type="project" value="UniProtKB-KW"/>
</dbReference>
<dbReference type="Pfam" id="PF08241">
    <property type="entry name" value="Methyltransf_11"/>
    <property type="match status" value="1"/>
</dbReference>
<evidence type="ECO:0000259" key="1">
    <source>
        <dbReference type="Pfam" id="PF08241"/>
    </source>
</evidence>
<dbReference type="AlphaFoldDB" id="A0A8J4H4Y6"/>
<accession>A0A8J4H4Y6</accession>
<protein>
    <submittedName>
        <fullName evidence="2">Methyltransferase</fullName>
    </submittedName>
</protein>
<evidence type="ECO:0000313" key="2">
    <source>
        <dbReference type="EMBL" id="GIQ68979.1"/>
    </source>
</evidence>